<evidence type="ECO:0000256" key="1">
    <source>
        <dbReference type="ARBA" id="ARBA00016548"/>
    </source>
</evidence>
<keyword evidence="5" id="KW-1185">Reference proteome</keyword>
<organism evidence="4 5">
    <name type="scientific">Tritrichomonas foetus</name>
    <dbReference type="NCBI Taxonomy" id="1144522"/>
    <lineage>
        <taxon>Eukaryota</taxon>
        <taxon>Metamonada</taxon>
        <taxon>Parabasalia</taxon>
        <taxon>Tritrichomonadida</taxon>
        <taxon>Tritrichomonadidae</taxon>
        <taxon>Tritrichomonas</taxon>
    </lineage>
</organism>
<protein>
    <recommendedName>
        <fullName evidence="1">COMM domain-containing protein 3</fullName>
    </recommendedName>
</protein>
<evidence type="ECO:0000313" key="4">
    <source>
        <dbReference type="EMBL" id="OHT11816.1"/>
    </source>
</evidence>
<dbReference type="GO" id="GO:0006814">
    <property type="term" value="P:sodium ion transport"/>
    <property type="evidence" value="ECO:0007669"/>
    <property type="project" value="InterPro"/>
</dbReference>
<feature type="domain" description="COMM" evidence="3">
    <location>
        <begin position="110"/>
        <end position="168"/>
    </location>
</feature>
<dbReference type="OrthoDB" id="1917519at2759"/>
<gene>
    <name evidence="4" type="ORF">TRFO_18603</name>
</gene>
<dbReference type="GeneID" id="94834985"/>
<dbReference type="Proteomes" id="UP000179807">
    <property type="component" value="Unassembled WGS sequence"/>
</dbReference>
<dbReference type="EMBL" id="MLAK01000578">
    <property type="protein sequence ID" value="OHT11816.1"/>
    <property type="molecule type" value="Genomic_DNA"/>
</dbReference>
<dbReference type="Pfam" id="PF07258">
    <property type="entry name" value="COMM_domain"/>
    <property type="match status" value="1"/>
</dbReference>
<dbReference type="InterPro" id="IPR017920">
    <property type="entry name" value="COMM"/>
</dbReference>
<evidence type="ECO:0000256" key="2">
    <source>
        <dbReference type="ARBA" id="ARBA00093469"/>
    </source>
</evidence>
<dbReference type="VEuPathDB" id="TrichDB:TRFO_18603"/>
<dbReference type="InterPro" id="IPR037355">
    <property type="entry name" value="COMMD3"/>
</dbReference>
<accession>A0A1J4KLJ6</accession>
<sequence length="176" mass="19115">MSTLSPANTNSLKQLGACDEATANKIVEETFNALTNTKHQQKLNEKEAQAQVGLATLISVFARQGSQADSLTPVLRDSGISNGVITKVADLYKKNVDLIRAELANLSFTYPRVTGCEWRLDYSVSNSETGPVYLPNFFVKILLEGGNSIDFSCNEEEMTALVAALKDASQEAARTH</sequence>
<comment type="caution">
    <text evidence="4">The sequence shown here is derived from an EMBL/GenBank/DDBJ whole genome shotgun (WGS) entry which is preliminary data.</text>
</comment>
<comment type="similarity">
    <text evidence="2">Belongs to the COMM domain-containing protein 3 family.</text>
</comment>
<proteinExistence type="inferred from homology"/>
<reference evidence="4" key="1">
    <citation type="submission" date="2016-10" db="EMBL/GenBank/DDBJ databases">
        <authorList>
            <person name="Benchimol M."/>
            <person name="Almeida L.G."/>
            <person name="Vasconcelos A.T."/>
            <person name="Perreira-Neves A."/>
            <person name="Rosa I.A."/>
            <person name="Tasca T."/>
            <person name="Bogo M.R."/>
            <person name="de Souza W."/>
        </authorList>
    </citation>
    <scope>NUCLEOTIDE SEQUENCE [LARGE SCALE GENOMIC DNA]</scope>
    <source>
        <strain evidence="4">K</strain>
    </source>
</reference>
<dbReference type="RefSeq" id="XP_068364952.1">
    <property type="nucleotide sequence ID" value="XM_068500281.1"/>
</dbReference>
<evidence type="ECO:0000313" key="5">
    <source>
        <dbReference type="Proteomes" id="UP000179807"/>
    </source>
</evidence>
<evidence type="ECO:0000259" key="3">
    <source>
        <dbReference type="Pfam" id="PF07258"/>
    </source>
</evidence>
<name>A0A1J4KLJ6_9EUKA</name>
<dbReference type="PANTHER" id="PTHR31159:SF1">
    <property type="entry name" value="COMM DOMAIN-CONTAINING PROTEIN 3"/>
    <property type="match status" value="1"/>
</dbReference>
<dbReference type="PANTHER" id="PTHR31159">
    <property type="entry name" value="COMM DOMAIN-CONTAINING PROTEIN 3"/>
    <property type="match status" value="1"/>
</dbReference>
<dbReference type="AlphaFoldDB" id="A0A1J4KLJ6"/>